<sequence length="102" mass="12173">MLYFLHLNLPCGIILCIGFSFSRSLKKPLTKSNIIHFNFNLNLSCQRHSNQGSKGRYDRSTKFEIGLCNFIHEWWLVLGRFFFYLRWGKETLEPKNLKLHIH</sequence>
<keyword evidence="2" id="KW-1185">Reference proteome</keyword>
<name>A0AA36EC77_LACSI</name>
<evidence type="ECO:0000313" key="2">
    <source>
        <dbReference type="Proteomes" id="UP001177003"/>
    </source>
</evidence>
<dbReference type="AlphaFoldDB" id="A0AA36EC77"/>
<organism evidence="1 2">
    <name type="scientific">Lactuca saligna</name>
    <name type="common">Willowleaf lettuce</name>
    <dbReference type="NCBI Taxonomy" id="75948"/>
    <lineage>
        <taxon>Eukaryota</taxon>
        <taxon>Viridiplantae</taxon>
        <taxon>Streptophyta</taxon>
        <taxon>Embryophyta</taxon>
        <taxon>Tracheophyta</taxon>
        <taxon>Spermatophyta</taxon>
        <taxon>Magnoliopsida</taxon>
        <taxon>eudicotyledons</taxon>
        <taxon>Gunneridae</taxon>
        <taxon>Pentapetalae</taxon>
        <taxon>asterids</taxon>
        <taxon>campanulids</taxon>
        <taxon>Asterales</taxon>
        <taxon>Asteraceae</taxon>
        <taxon>Cichorioideae</taxon>
        <taxon>Cichorieae</taxon>
        <taxon>Lactucinae</taxon>
        <taxon>Lactuca</taxon>
    </lineage>
</organism>
<dbReference type="EMBL" id="OX465082">
    <property type="protein sequence ID" value="CAI9290638.1"/>
    <property type="molecule type" value="Genomic_DNA"/>
</dbReference>
<dbReference type="Proteomes" id="UP001177003">
    <property type="component" value="Chromosome 6"/>
</dbReference>
<evidence type="ECO:0000313" key="1">
    <source>
        <dbReference type="EMBL" id="CAI9290638.1"/>
    </source>
</evidence>
<reference evidence="1" key="1">
    <citation type="submission" date="2023-04" db="EMBL/GenBank/DDBJ databases">
        <authorList>
            <person name="Vijverberg K."/>
            <person name="Xiong W."/>
            <person name="Schranz E."/>
        </authorList>
    </citation>
    <scope>NUCLEOTIDE SEQUENCE</scope>
</reference>
<protein>
    <submittedName>
        <fullName evidence="1">Uncharacterized protein</fullName>
    </submittedName>
</protein>
<accession>A0AA36EC77</accession>
<gene>
    <name evidence="1" type="ORF">LSALG_LOCUS29825</name>
</gene>
<proteinExistence type="predicted"/>